<dbReference type="PANTHER" id="PTHR21085:SF0">
    <property type="entry name" value="CHORISMATE SYNTHASE"/>
    <property type="match status" value="1"/>
</dbReference>
<feature type="binding site" evidence="7">
    <location>
        <begin position="125"/>
        <end position="127"/>
    </location>
    <ligand>
        <name>FMN</name>
        <dbReference type="ChEBI" id="CHEBI:58210"/>
    </ligand>
</feature>
<dbReference type="NCBIfam" id="NF003793">
    <property type="entry name" value="PRK05382.1"/>
    <property type="match status" value="1"/>
</dbReference>
<dbReference type="GO" id="GO:0010181">
    <property type="term" value="F:FMN binding"/>
    <property type="evidence" value="ECO:0007669"/>
    <property type="project" value="TreeGrafter"/>
</dbReference>
<comment type="similarity">
    <text evidence="2 7 8">Belongs to the chorismate synthase family.</text>
</comment>
<reference evidence="9 10" key="1">
    <citation type="journal article" date="1992" name="Lakartidningen">
        <title>[Penicillin V and not amoxicillin is the first choice preparation in acute otitis].</title>
        <authorList>
            <person name="Kamme C."/>
            <person name="Lundgren K."/>
            <person name="Prellner K."/>
        </authorList>
    </citation>
    <scope>NUCLEOTIDE SEQUENCE [LARGE SCALE GENOMIC DNA]</scope>
    <source>
        <strain evidence="9 10">W1</strain>
    </source>
</reference>
<evidence type="ECO:0000256" key="3">
    <source>
        <dbReference type="ARBA" id="ARBA00013036"/>
    </source>
</evidence>
<comment type="function">
    <text evidence="7">Catalyzes the anti-1,4-elimination of the C-3 phosphate and the C-6 proR hydrogen from 5-enolpyruvylshikimate-3-phosphate (EPSP) to yield chorismate, which is the branch point compound that serves as the starting substrate for the three terminal pathways of aromatic amino acid biosynthesis. This reaction introduces a second double bond into the aromatic ring system.</text>
</comment>
<feature type="binding site" evidence="7">
    <location>
        <begin position="305"/>
        <end position="309"/>
    </location>
    <ligand>
        <name>FMN</name>
        <dbReference type="ChEBI" id="CHEBI:58210"/>
    </ligand>
</feature>
<feature type="binding site" evidence="7">
    <location>
        <position position="332"/>
    </location>
    <ligand>
        <name>FMN</name>
        <dbReference type="ChEBI" id="CHEBI:58210"/>
    </ligand>
</feature>
<keyword evidence="6 7" id="KW-0456">Lyase</keyword>
<evidence type="ECO:0000256" key="2">
    <source>
        <dbReference type="ARBA" id="ARBA00008014"/>
    </source>
</evidence>
<evidence type="ECO:0000256" key="7">
    <source>
        <dbReference type="HAMAP-Rule" id="MF_00300"/>
    </source>
</evidence>
<keyword evidence="7" id="KW-0274">FAD</keyword>
<dbReference type="PANTHER" id="PTHR21085">
    <property type="entry name" value="CHORISMATE SYNTHASE"/>
    <property type="match status" value="1"/>
</dbReference>
<dbReference type="UniPathway" id="UPA00053">
    <property type="reaction ID" value="UER00090"/>
</dbReference>
<organism evidence="9 10">
    <name type="scientific">Brachyspira aalborgi</name>
    <dbReference type="NCBI Taxonomy" id="29522"/>
    <lineage>
        <taxon>Bacteria</taxon>
        <taxon>Pseudomonadati</taxon>
        <taxon>Spirochaetota</taxon>
        <taxon>Spirochaetia</taxon>
        <taxon>Brachyspirales</taxon>
        <taxon>Brachyspiraceae</taxon>
        <taxon>Brachyspira</taxon>
    </lineage>
</organism>
<keyword evidence="7" id="KW-0288">FMN</keyword>
<proteinExistence type="inferred from homology"/>
<keyword evidence="7" id="KW-0285">Flavoprotein</keyword>
<evidence type="ECO:0000313" key="9">
    <source>
        <dbReference type="EMBL" id="TXJ11535.1"/>
    </source>
</evidence>
<dbReference type="NCBIfam" id="TIGR00033">
    <property type="entry name" value="aroC"/>
    <property type="match status" value="1"/>
</dbReference>
<gene>
    <name evidence="7" type="primary">aroC</name>
    <name evidence="9" type="ORF">EPJ80_07360</name>
</gene>
<dbReference type="Proteomes" id="UP000325116">
    <property type="component" value="Unassembled WGS sequence"/>
</dbReference>
<dbReference type="InterPro" id="IPR035904">
    <property type="entry name" value="Chorismate_synth_AroC_sf"/>
</dbReference>
<dbReference type="Pfam" id="PF01264">
    <property type="entry name" value="Chorismate_synt"/>
    <property type="match status" value="1"/>
</dbReference>
<dbReference type="AlphaFoldDB" id="A0A5C8CEZ7"/>
<comment type="caution">
    <text evidence="7">Lacks conserved residue(s) required for the propagation of feature annotation.</text>
</comment>
<name>A0A5C8CEZ7_9SPIR</name>
<comment type="subunit">
    <text evidence="7">Homotetramer.</text>
</comment>
<feature type="binding site" evidence="7">
    <location>
        <position position="47"/>
    </location>
    <ligand>
        <name>NADP(+)</name>
        <dbReference type="ChEBI" id="CHEBI:58349"/>
    </ligand>
</feature>
<dbReference type="GO" id="GO:0005829">
    <property type="term" value="C:cytosol"/>
    <property type="evidence" value="ECO:0007669"/>
    <property type="project" value="TreeGrafter"/>
</dbReference>
<comment type="cofactor">
    <cofactor evidence="7 8">
        <name>FMNH2</name>
        <dbReference type="ChEBI" id="CHEBI:57618"/>
    </cofactor>
    <text evidence="7 8">Reduced FMN (FMNH(2)).</text>
</comment>
<accession>A0A5C8CEZ7</accession>
<comment type="catalytic activity">
    <reaction evidence="7 8">
        <text>5-O-(1-carboxyvinyl)-3-phosphoshikimate = chorismate + phosphate</text>
        <dbReference type="Rhea" id="RHEA:21020"/>
        <dbReference type="ChEBI" id="CHEBI:29748"/>
        <dbReference type="ChEBI" id="CHEBI:43474"/>
        <dbReference type="ChEBI" id="CHEBI:57701"/>
        <dbReference type="EC" id="4.2.3.5"/>
    </reaction>
</comment>
<dbReference type="InterPro" id="IPR000453">
    <property type="entry name" value="Chorismate_synth"/>
</dbReference>
<dbReference type="InterPro" id="IPR020541">
    <property type="entry name" value="Chorismate_synthase_CS"/>
</dbReference>
<dbReference type="GO" id="GO:0008652">
    <property type="term" value="P:amino acid biosynthetic process"/>
    <property type="evidence" value="ECO:0007669"/>
    <property type="project" value="UniProtKB-KW"/>
</dbReference>
<dbReference type="GO" id="GO:0009423">
    <property type="term" value="P:chorismate biosynthetic process"/>
    <property type="evidence" value="ECO:0007669"/>
    <property type="project" value="UniProtKB-UniRule"/>
</dbReference>
<dbReference type="PROSITE" id="PS00788">
    <property type="entry name" value="CHORISMATE_SYNTHASE_2"/>
    <property type="match status" value="1"/>
</dbReference>
<sequence>MGSVFGKNIKLSLFGESHGEAIGCVIDGFPHGIKIDNDFIESEIERRRAKNPNISTTRNEKDKFEILSGLLENKTTGMPIAAIIRNENKRSGDYSNLKIMPRPSHSDLTAMIRYQNYNDIRGGGHFSGRLTAPLVFAGALCKLALKEKFNINIASHIKQIYNIKDKYPNNKLPSYKEFIKNYKKELSVFDNEAMNEMIKTIKEAKINMDSVGGIITVVAFNIPVGFGEPFYSSIESRIAESMFGVPAVKGIEFGLGFDFVNYKGSECNDAYIIKNNKIKTKTNNNGGILGGISNGMPIIVNVAIKPTPSIAKEQLTLNLKTKKEDKLIIKGRHDPCIAVRAVPVLEAALSIALLDLCIDMKGRFLK</sequence>
<comment type="caution">
    <text evidence="9">The sequence shown here is derived from an EMBL/GenBank/DDBJ whole genome shotgun (WGS) entry which is preliminary data.</text>
</comment>
<dbReference type="PIRSF" id="PIRSF001456">
    <property type="entry name" value="Chorismate_synth"/>
    <property type="match status" value="1"/>
</dbReference>
<evidence type="ECO:0000256" key="1">
    <source>
        <dbReference type="ARBA" id="ARBA00005044"/>
    </source>
</evidence>
<dbReference type="EC" id="4.2.3.5" evidence="3 7"/>
<evidence type="ECO:0000256" key="4">
    <source>
        <dbReference type="ARBA" id="ARBA00022605"/>
    </source>
</evidence>
<evidence type="ECO:0000256" key="8">
    <source>
        <dbReference type="RuleBase" id="RU000605"/>
    </source>
</evidence>
<dbReference type="SUPFAM" id="SSF103263">
    <property type="entry name" value="Chorismate synthase, AroC"/>
    <property type="match status" value="1"/>
</dbReference>
<dbReference type="PROSITE" id="PS00787">
    <property type="entry name" value="CHORISMATE_SYNTHASE_1"/>
    <property type="match status" value="1"/>
</dbReference>
<dbReference type="RefSeq" id="WP_147758488.1">
    <property type="nucleotide sequence ID" value="NZ_SAXT01000005.1"/>
</dbReference>
<keyword evidence="5 7" id="KW-0057">Aromatic amino acid biosynthesis</keyword>
<comment type="pathway">
    <text evidence="1 7 8">Metabolic intermediate biosynthesis; chorismate biosynthesis; chorismate from D-erythrose 4-phosphate and phosphoenolpyruvate: step 7/7.</text>
</comment>
<keyword evidence="4 7" id="KW-0028">Amino-acid biosynthesis</keyword>
<keyword evidence="7" id="KW-0521">NADP</keyword>
<protein>
    <recommendedName>
        <fullName evidence="3 7">Chorismate synthase</fullName>
        <shortName evidence="7">CS</shortName>
        <ecNumber evidence="3 7">4.2.3.5</ecNumber>
    </recommendedName>
    <alternativeName>
        <fullName evidence="7">5-enolpyruvylshikimate-3-phosphate phospholyase</fullName>
    </alternativeName>
</protein>
<evidence type="ECO:0000256" key="6">
    <source>
        <dbReference type="ARBA" id="ARBA00023239"/>
    </source>
</evidence>
<dbReference type="EMBL" id="SAXT01000005">
    <property type="protein sequence ID" value="TXJ11535.1"/>
    <property type="molecule type" value="Genomic_DNA"/>
</dbReference>
<dbReference type="GO" id="GO:0009073">
    <property type="term" value="P:aromatic amino acid family biosynthetic process"/>
    <property type="evidence" value="ECO:0007669"/>
    <property type="project" value="UniProtKB-KW"/>
</dbReference>
<dbReference type="HAMAP" id="MF_00300">
    <property type="entry name" value="Chorismate_synth"/>
    <property type="match status" value="1"/>
</dbReference>
<evidence type="ECO:0000256" key="5">
    <source>
        <dbReference type="ARBA" id="ARBA00023141"/>
    </source>
</evidence>
<dbReference type="GO" id="GO:0004107">
    <property type="term" value="F:chorismate synthase activity"/>
    <property type="evidence" value="ECO:0007669"/>
    <property type="project" value="UniProtKB-UniRule"/>
</dbReference>
<feature type="binding site" evidence="7">
    <location>
        <position position="290"/>
    </location>
    <ligand>
        <name>FMN</name>
        <dbReference type="ChEBI" id="CHEBI:58210"/>
    </ligand>
</feature>
<evidence type="ECO:0000313" key="10">
    <source>
        <dbReference type="Proteomes" id="UP000325116"/>
    </source>
</evidence>
<dbReference type="CDD" id="cd07304">
    <property type="entry name" value="Chorismate_synthase"/>
    <property type="match status" value="1"/>
</dbReference>
<dbReference type="Gene3D" id="3.60.150.10">
    <property type="entry name" value="Chorismate synthase AroC"/>
    <property type="match status" value="1"/>
</dbReference>
<dbReference type="PROSITE" id="PS00789">
    <property type="entry name" value="CHORISMATE_SYNTHASE_3"/>
    <property type="match status" value="1"/>
</dbReference>